<dbReference type="InterPro" id="IPR036977">
    <property type="entry name" value="DNA_primase_Znf_CHC2"/>
</dbReference>
<dbReference type="InterPro" id="IPR050219">
    <property type="entry name" value="DnaG_primase"/>
</dbReference>
<gene>
    <name evidence="5" type="ORF">GCM10023091_00240</name>
</gene>
<proteinExistence type="predicted"/>
<keyword evidence="1" id="KW-0479">Metal-binding</keyword>
<organism evidence="5 6">
    <name type="scientific">Ravibacter arvi</name>
    <dbReference type="NCBI Taxonomy" id="2051041"/>
    <lineage>
        <taxon>Bacteria</taxon>
        <taxon>Pseudomonadati</taxon>
        <taxon>Bacteroidota</taxon>
        <taxon>Cytophagia</taxon>
        <taxon>Cytophagales</taxon>
        <taxon>Spirosomataceae</taxon>
        <taxon>Ravibacter</taxon>
    </lineage>
</organism>
<dbReference type="InterPro" id="IPR002694">
    <property type="entry name" value="Znf_CHC2"/>
</dbReference>
<evidence type="ECO:0000256" key="1">
    <source>
        <dbReference type="ARBA" id="ARBA00022723"/>
    </source>
</evidence>
<accession>A0ABP8LKE3</accession>
<dbReference type="Gene3D" id="3.40.1360.10">
    <property type="match status" value="1"/>
</dbReference>
<keyword evidence="3" id="KW-0862">Zinc</keyword>
<dbReference type="Pfam" id="PF01807">
    <property type="entry name" value="Zn_ribbon_DnaG"/>
    <property type="match status" value="1"/>
</dbReference>
<keyword evidence="2" id="KW-0863">Zinc-finger</keyword>
<dbReference type="Proteomes" id="UP001501508">
    <property type="component" value="Unassembled WGS sequence"/>
</dbReference>
<evidence type="ECO:0000313" key="6">
    <source>
        <dbReference type="Proteomes" id="UP001501508"/>
    </source>
</evidence>
<dbReference type="PANTHER" id="PTHR30313:SF2">
    <property type="entry name" value="DNA PRIMASE"/>
    <property type="match status" value="1"/>
</dbReference>
<dbReference type="Pfam" id="PF13155">
    <property type="entry name" value="Toprim_2"/>
    <property type="match status" value="1"/>
</dbReference>
<comment type="caution">
    <text evidence="5">The sequence shown here is derived from an EMBL/GenBank/DDBJ whole genome shotgun (WGS) entry which is preliminary data.</text>
</comment>
<dbReference type="PANTHER" id="PTHR30313">
    <property type="entry name" value="DNA PRIMASE"/>
    <property type="match status" value="1"/>
</dbReference>
<protein>
    <submittedName>
        <fullName evidence="5">Toprim domain-containing protein</fullName>
    </submittedName>
</protein>
<feature type="domain" description="Zinc finger CHC2-type" evidence="4">
    <location>
        <begin position="46"/>
        <end position="92"/>
    </location>
</feature>
<evidence type="ECO:0000313" key="5">
    <source>
        <dbReference type="EMBL" id="GAA4430680.1"/>
    </source>
</evidence>
<dbReference type="SMART" id="SM00400">
    <property type="entry name" value="ZnF_CHCC"/>
    <property type="match status" value="1"/>
</dbReference>
<sequence length="298" mass="33794">MEKQTPSFISWEKLREIDLVGFLASIGYEPAKIKGLNYWYRSPLRSEKTPSFKVNARLNRWHDFGPGKGGSIIDFCLEYYQRDFQGIVQLLSGQTSLPKKEFPEIPDETPLILVTGEKPITSPALLGYLKARGIPIRIAEEHLKEINFSLNGKSLFALGFKNDLGGYEIRNQFFKGSSTPKAVSSISTGHNRLSVFEGFFDLLSYLTLRPEIKWPETDYLVLNSLSLLERSLPLILDYQAVSLYLDNDQAGLKATGYLLGKSRIIQVGSVYYKGSQDLNEFLVSRRPKLRVSRKVRLS</sequence>
<name>A0ABP8LKE3_9BACT</name>
<evidence type="ECO:0000259" key="4">
    <source>
        <dbReference type="SMART" id="SM00400"/>
    </source>
</evidence>
<evidence type="ECO:0000256" key="2">
    <source>
        <dbReference type="ARBA" id="ARBA00022771"/>
    </source>
</evidence>
<dbReference type="EMBL" id="BAABEY010000001">
    <property type="protein sequence ID" value="GAA4430680.1"/>
    <property type="molecule type" value="Genomic_DNA"/>
</dbReference>
<evidence type="ECO:0000256" key="3">
    <source>
        <dbReference type="ARBA" id="ARBA00022833"/>
    </source>
</evidence>
<keyword evidence="6" id="KW-1185">Reference proteome</keyword>
<dbReference type="SUPFAM" id="SSF57783">
    <property type="entry name" value="Zinc beta-ribbon"/>
    <property type="match status" value="1"/>
</dbReference>
<dbReference type="RefSeq" id="WP_345025947.1">
    <property type="nucleotide sequence ID" value="NZ_BAABEY010000001.1"/>
</dbReference>
<reference evidence="6" key="1">
    <citation type="journal article" date="2019" name="Int. J. Syst. Evol. Microbiol.">
        <title>The Global Catalogue of Microorganisms (GCM) 10K type strain sequencing project: providing services to taxonomists for standard genome sequencing and annotation.</title>
        <authorList>
            <consortium name="The Broad Institute Genomics Platform"/>
            <consortium name="The Broad Institute Genome Sequencing Center for Infectious Disease"/>
            <person name="Wu L."/>
            <person name="Ma J."/>
        </authorList>
    </citation>
    <scope>NUCLEOTIDE SEQUENCE [LARGE SCALE GENOMIC DNA]</scope>
    <source>
        <strain evidence="6">JCM 31920</strain>
    </source>
</reference>
<dbReference type="Gene3D" id="3.90.580.10">
    <property type="entry name" value="Zinc finger, CHC2-type domain"/>
    <property type="match status" value="1"/>
</dbReference>